<evidence type="ECO:0000313" key="3">
    <source>
        <dbReference type="Proteomes" id="UP000078512"/>
    </source>
</evidence>
<keyword evidence="3" id="KW-1185">Reference proteome</keyword>
<protein>
    <submittedName>
        <fullName evidence="2">Uncharacterized protein</fullName>
    </submittedName>
</protein>
<proteinExistence type="predicted"/>
<evidence type="ECO:0000256" key="1">
    <source>
        <dbReference type="SAM" id="Phobius"/>
    </source>
</evidence>
<name>A0A197JNZ5_9FUNG</name>
<keyword evidence="1" id="KW-0472">Membrane</keyword>
<sequence length="115" mass="12804">MTLGGVRVRVRGARDVCEHSLPVSHLSLSVSVRLVTAICPCLVHTLTLFCASNMVPMGEYYSYFFFFFLHIFSSVHGYGYRGNSIPLQSAGCLFYSSLYCYCSTLNLVCTPCVCF</sequence>
<organism evidence="2 3">
    <name type="scientific">Linnemannia elongata AG-77</name>
    <dbReference type="NCBI Taxonomy" id="1314771"/>
    <lineage>
        <taxon>Eukaryota</taxon>
        <taxon>Fungi</taxon>
        <taxon>Fungi incertae sedis</taxon>
        <taxon>Mucoromycota</taxon>
        <taxon>Mortierellomycotina</taxon>
        <taxon>Mortierellomycetes</taxon>
        <taxon>Mortierellales</taxon>
        <taxon>Mortierellaceae</taxon>
        <taxon>Linnemannia</taxon>
    </lineage>
</organism>
<keyword evidence="1" id="KW-1133">Transmembrane helix</keyword>
<evidence type="ECO:0000313" key="2">
    <source>
        <dbReference type="EMBL" id="OAQ26079.1"/>
    </source>
</evidence>
<dbReference type="Proteomes" id="UP000078512">
    <property type="component" value="Unassembled WGS sequence"/>
</dbReference>
<keyword evidence="1" id="KW-0812">Transmembrane</keyword>
<feature type="transmembrane region" description="Helical" evidence="1">
    <location>
        <begin position="60"/>
        <end position="80"/>
    </location>
</feature>
<accession>A0A197JNZ5</accession>
<gene>
    <name evidence="2" type="ORF">K457DRAFT_1587495</name>
</gene>
<dbReference type="EMBL" id="KV442071">
    <property type="protein sequence ID" value="OAQ26079.1"/>
    <property type="molecule type" value="Genomic_DNA"/>
</dbReference>
<reference evidence="2 3" key="1">
    <citation type="submission" date="2016-05" db="EMBL/GenBank/DDBJ databases">
        <title>Genome sequencing reveals origins of a unique bacterial endosymbiosis in the earliest lineages of terrestrial Fungi.</title>
        <authorList>
            <consortium name="DOE Joint Genome Institute"/>
            <person name="Uehling J."/>
            <person name="Gryganskyi A."/>
            <person name="Hameed K."/>
            <person name="Tschaplinski T."/>
            <person name="Misztal P."/>
            <person name="Wu S."/>
            <person name="Desiro A."/>
            <person name="Vande Pol N."/>
            <person name="Du Z.-Y."/>
            <person name="Zienkiewicz A."/>
            <person name="Zienkiewicz K."/>
            <person name="Morin E."/>
            <person name="Tisserant E."/>
            <person name="Splivallo R."/>
            <person name="Hainaut M."/>
            <person name="Henrissat B."/>
            <person name="Ohm R."/>
            <person name="Kuo A."/>
            <person name="Yan J."/>
            <person name="Lipzen A."/>
            <person name="Nolan M."/>
            <person name="Labutti K."/>
            <person name="Barry K."/>
            <person name="Goldstein A."/>
            <person name="Labbe J."/>
            <person name="Schadt C."/>
            <person name="Tuskan G."/>
            <person name="Grigoriev I."/>
            <person name="Martin F."/>
            <person name="Vilgalys R."/>
            <person name="Bonito G."/>
        </authorList>
    </citation>
    <scope>NUCLEOTIDE SEQUENCE [LARGE SCALE GENOMIC DNA]</scope>
    <source>
        <strain evidence="2 3">AG-77</strain>
    </source>
</reference>
<dbReference type="AlphaFoldDB" id="A0A197JNZ5"/>